<dbReference type="Proteomes" id="UP000279600">
    <property type="component" value="Chromosome"/>
</dbReference>
<evidence type="ECO:0000313" key="2">
    <source>
        <dbReference type="Proteomes" id="UP000279600"/>
    </source>
</evidence>
<dbReference type="EMBL" id="CP034549">
    <property type="protein sequence ID" value="AZQ44014.1"/>
    <property type="molecule type" value="Genomic_DNA"/>
</dbReference>
<dbReference type="OrthoDB" id="1143885at2"/>
<protein>
    <submittedName>
        <fullName evidence="1">Uncharacterized protein</fullName>
    </submittedName>
</protein>
<dbReference type="InterPro" id="IPR054207">
    <property type="entry name" value="DUF6913"/>
</dbReference>
<gene>
    <name evidence="1" type="ORF">EJ995_07130</name>
</gene>
<reference evidence="1 2" key="1">
    <citation type="submission" date="2018-12" db="EMBL/GenBank/DDBJ databases">
        <title>Complete genome of Nonlabens sp. MJ115.</title>
        <authorList>
            <person name="Choi H.S."/>
            <person name="Jung J."/>
        </authorList>
    </citation>
    <scope>NUCLEOTIDE SEQUENCE [LARGE SCALE GENOMIC DNA]</scope>
    <source>
        <strain evidence="1 2">MJ115</strain>
    </source>
</reference>
<proteinExistence type="predicted"/>
<dbReference type="KEGG" id="noj:EJ995_07130"/>
<dbReference type="Pfam" id="PF21857">
    <property type="entry name" value="DUF6913"/>
    <property type="match status" value="1"/>
</dbReference>
<name>A0A3S9MXZ8_9FLAO</name>
<dbReference type="RefSeq" id="WP_126447034.1">
    <property type="nucleotide sequence ID" value="NZ_CP034549.1"/>
</dbReference>
<organism evidence="1 2">
    <name type="scientific">Nonlabens ponticola</name>
    <dbReference type="NCBI Taxonomy" id="2496866"/>
    <lineage>
        <taxon>Bacteria</taxon>
        <taxon>Pseudomonadati</taxon>
        <taxon>Bacteroidota</taxon>
        <taxon>Flavobacteriia</taxon>
        <taxon>Flavobacteriales</taxon>
        <taxon>Flavobacteriaceae</taxon>
        <taxon>Nonlabens</taxon>
    </lineage>
</organism>
<keyword evidence="2" id="KW-1185">Reference proteome</keyword>
<evidence type="ECO:0000313" key="1">
    <source>
        <dbReference type="EMBL" id="AZQ44014.1"/>
    </source>
</evidence>
<accession>A0A3S9MXZ8</accession>
<sequence>MIFDVLKHRWLRLEEQKIKQMGRDRSISSMDSAIVLYNTDEVPDLTVLKSWKELLTLKELTPVGFTSDKKAVARPNEVLLDEGAIKWSGGLASDDLKELLSKKFDLQINFLNHTTIMQSYVLHALHSKLKVGFPTQEESHYDIAIDVGMKDVDTFTRELKKYLTIIKN</sequence>
<dbReference type="AlphaFoldDB" id="A0A3S9MXZ8"/>